<reference evidence="6 7" key="1">
    <citation type="journal article" date="2009" name="J. Bacteriol.">
        <title>Complete genome sequence of the anaerobic, protein-degrading hyperthermophilic crenarchaeon Desulfurococcus kamchatkensis.</title>
        <authorList>
            <person name="Ravin N.V."/>
            <person name="Mardanov A.V."/>
            <person name="Beletsky A.V."/>
            <person name="Kublanov I.V."/>
            <person name="Kolganova T.V."/>
            <person name="Lebedinsky A.V."/>
            <person name="Chernyh N.A."/>
            <person name="Bonch-Osmolovskaya E.A."/>
            <person name="Skryabin K.G."/>
        </authorList>
    </citation>
    <scope>NUCLEOTIDE SEQUENCE [LARGE SCALE GENOMIC DNA]</scope>
    <source>
        <strain evidence="7">DSM 18924 / JCM 16383 / VKM B-2413 / 1221n</strain>
    </source>
</reference>
<sequence length="166" mass="17946">MTYMSSNPGRYYRIIDLGTCIGCGACEAACDFIHDGHPYIKVYRTELGIEIPVSCMHCAKAPCIDVCPTGAMTRDSEGAVYVVASKCIGCMACLYACPFGIPELDKSLRVSTKCDLCMDQRRKGLEPGCSSICPAGAIIYGEEALVFDKAKKKAAEAMARARFETL</sequence>
<feature type="domain" description="4Fe-4S ferredoxin-type" evidence="5">
    <location>
        <begin position="45"/>
        <end position="77"/>
    </location>
</feature>
<dbReference type="GO" id="GO:0016491">
    <property type="term" value="F:oxidoreductase activity"/>
    <property type="evidence" value="ECO:0007669"/>
    <property type="project" value="UniProtKB-ARBA"/>
</dbReference>
<dbReference type="InterPro" id="IPR017900">
    <property type="entry name" value="4Fe4S_Fe_S_CS"/>
</dbReference>
<dbReference type="GO" id="GO:0051539">
    <property type="term" value="F:4 iron, 4 sulfur cluster binding"/>
    <property type="evidence" value="ECO:0007669"/>
    <property type="project" value="UniProtKB-KW"/>
</dbReference>
<dbReference type="EMBL" id="CP001140">
    <property type="protein sequence ID" value="ACL11342.1"/>
    <property type="molecule type" value="Genomic_DNA"/>
</dbReference>
<dbReference type="SUPFAM" id="SSF54862">
    <property type="entry name" value="4Fe-4S ferredoxins"/>
    <property type="match status" value="1"/>
</dbReference>
<organism evidence="6 7">
    <name type="scientific">Desulfurococcus amylolyticus (strain DSM 18924 / JCM 16383 / VKM B-2413 / 1221n)</name>
    <name type="common">Desulfurococcus kamchatkensis</name>
    <dbReference type="NCBI Taxonomy" id="490899"/>
    <lineage>
        <taxon>Archaea</taxon>
        <taxon>Thermoproteota</taxon>
        <taxon>Thermoprotei</taxon>
        <taxon>Desulfurococcales</taxon>
        <taxon>Desulfurococcaceae</taxon>
        <taxon>Desulfurococcus</taxon>
    </lineage>
</organism>
<dbReference type="AlphaFoldDB" id="B8D5G1"/>
<name>B8D5G1_DESA1</name>
<keyword evidence="2" id="KW-0479">Metal-binding</keyword>
<dbReference type="Proteomes" id="UP000006903">
    <property type="component" value="Chromosome"/>
</dbReference>
<dbReference type="PROSITE" id="PS00198">
    <property type="entry name" value="4FE4S_FER_1"/>
    <property type="match status" value="1"/>
</dbReference>
<dbReference type="PANTHER" id="PTHR43177:SF3">
    <property type="entry name" value="PROTEIN NRFC HOMOLOG"/>
    <property type="match status" value="1"/>
</dbReference>
<evidence type="ECO:0000313" key="6">
    <source>
        <dbReference type="EMBL" id="ACL11342.1"/>
    </source>
</evidence>
<evidence type="ECO:0000256" key="3">
    <source>
        <dbReference type="ARBA" id="ARBA00023004"/>
    </source>
</evidence>
<evidence type="ECO:0000256" key="1">
    <source>
        <dbReference type="ARBA" id="ARBA00022485"/>
    </source>
</evidence>
<accession>B8D5G1</accession>
<keyword evidence="4" id="KW-0411">Iron-sulfur</keyword>
<dbReference type="PROSITE" id="PS51379">
    <property type="entry name" value="4FE4S_FER_2"/>
    <property type="match status" value="3"/>
</dbReference>
<dbReference type="InterPro" id="IPR050954">
    <property type="entry name" value="ET_IronSulfur_Cluster-Binding"/>
</dbReference>
<keyword evidence="1" id="KW-0004">4Fe-4S</keyword>
<dbReference type="GO" id="GO:0046872">
    <property type="term" value="F:metal ion binding"/>
    <property type="evidence" value="ECO:0007669"/>
    <property type="project" value="UniProtKB-KW"/>
</dbReference>
<evidence type="ECO:0000313" key="7">
    <source>
        <dbReference type="Proteomes" id="UP000006903"/>
    </source>
</evidence>
<evidence type="ECO:0000256" key="4">
    <source>
        <dbReference type="ARBA" id="ARBA00023014"/>
    </source>
</evidence>
<feature type="domain" description="4Fe-4S ferredoxin-type" evidence="5">
    <location>
        <begin position="78"/>
        <end position="107"/>
    </location>
</feature>
<dbReference type="PANTHER" id="PTHR43177">
    <property type="entry name" value="PROTEIN NRFC"/>
    <property type="match status" value="1"/>
</dbReference>
<dbReference type="HOGENOM" id="CLU_043374_3_3_2"/>
<evidence type="ECO:0000256" key="2">
    <source>
        <dbReference type="ARBA" id="ARBA00022723"/>
    </source>
</evidence>
<evidence type="ECO:0000259" key="5">
    <source>
        <dbReference type="PROSITE" id="PS51379"/>
    </source>
</evidence>
<dbReference type="Gene3D" id="3.30.70.20">
    <property type="match status" value="2"/>
</dbReference>
<dbReference type="eggNOG" id="arCOG01500">
    <property type="taxonomic scope" value="Archaea"/>
</dbReference>
<protein>
    <submittedName>
        <fullName evidence="6">4Fe-4S ferredoxin, iron-sulfur binding domain protein</fullName>
    </submittedName>
</protein>
<feature type="domain" description="4Fe-4S ferredoxin-type" evidence="5">
    <location>
        <begin position="11"/>
        <end position="30"/>
    </location>
</feature>
<dbReference type="Pfam" id="PF13247">
    <property type="entry name" value="Fer4_11"/>
    <property type="match status" value="1"/>
</dbReference>
<dbReference type="KEGG" id="dka:DKAM_1016"/>
<proteinExistence type="predicted"/>
<dbReference type="STRING" id="490899.DKAM_1016"/>
<keyword evidence="3" id="KW-0408">Iron</keyword>
<dbReference type="Pfam" id="PF00037">
    <property type="entry name" value="Fer4"/>
    <property type="match status" value="1"/>
</dbReference>
<gene>
    <name evidence="6" type="ordered locus">DKAM_1016</name>
</gene>
<dbReference type="InterPro" id="IPR017896">
    <property type="entry name" value="4Fe4S_Fe-S-bd"/>
</dbReference>
<dbReference type="CDD" id="cd16374">
    <property type="entry name" value="DMSOR_beta_like"/>
    <property type="match status" value="1"/>
</dbReference>